<sequence>MMQIDESRPAKRHCKLYEVRDDEAEADTGSRDSHSSSVADTSALWQSRMIETSEDRGRVIYVGDTATLAYLQIVRMLFETFLGDQSDFTNDGLRHTILEKKISMPASVRHSTVLPDRPTTEALVESFFVHTVGFLELFDRGPFLESVGCCFTNPFTVQPAFLSQLYLVLAIGLILANHDITTHSGLLISKLQIQREFYTESFFKNARSLADFHPDFESANLSTIEILLLIAIWKLVSWRRDSAHHYLGIAVHSAYAIGLHQEPNDVLFSPPEQRQRRKVWRSLMIFDSFLGAAGLGRPLAISHEDYPSFSHGDSPVKACIECSSPTRPENLRCLAAQASRKTGRILAMVLRKLYARHRLSPAVAGELVGTFEDWNRSLPEILHWKRLQDGTLDAAHGVAILHVNIFQLNAIILLTRPFYLFHMKSALPESREARAKQFRAPKALQSLSQSCIEASYHLLFLTHAAWRRGILSQCSPFAIHPVFAATLIILTNDFAPLYRTPDSEVVFQNTRAVLEFCAKKDFQAQRYLDIVDRFHDSTRPKLSSREGPLMPPGTPATIQHVMHDKDYDPMYTLSSHGRPARRANSKNATAQAAGAHMQPGEAQRNCPAMQPSPEGNISIHSGGTVSTATLEASGVLMEAGPMCEVEFYYHDLYEKTRQHQVGEMTTECSPDSRVPLAQLSTWGGGRMDSA</sequence>
<evidence type="ECO:0000259" key="4">
    <source>
        <dbReference type="SMART" id="SM00906"/>
    </source>
</evidence>
<accession>A0A136JBL4</accession>
<dbReference type="GO" id="GO:0005634">
    <property type="term" value="C:nucleus"/>
    <property type="evidence" value="ECO:0007669"/>
    <property type="project" value="TreeGrafter"/>
</dbReference>
<dbReference type="GO" id="GO:0000435">
    <property type="term" value="P:positive regulation of transcription from RNA polymerase II promoter by galactose"/>
    <property type="evidence" value="ECO:0007669"/>
    <property type="project" value="TreeGrafter"/>
</dbReference>
<evidence type="ECO:0000256" key="1">
    <source>
        <dbReference type="ARBA" id="ARBA00023015"/>
    </source>
</evidence>
<dbReference type="InterPro" id="IPR007219">
    <property type="entry name" value="XnlR_reg_dom"/>
</dbReference>
<dbReference type="SMART" id="SM00906">
    <property type="entry name" value="Fungal_trans"/>
    <property type="match status" value="1"/>
</dbReference>
<name>A0A136JBL4_9PEZI</name>
<dbReference type="CDD" id="cd12148">
    <property type="entry name" value="fungal_TF_MHR"/>
    <property type="match status" value="1"/>
</dbReference>
<evidence type="ECO:0000313" key="5">
    <source>
        <dbReference type="EMBL" id="KXJ94551.1"/>
    </source>
</evidence>
<dbReference type="EMBL" id="KQ964247">
    <property type="protein sequence ID" value="KXJ94551.1"/>
    <property type="molecule type" value="Genomic_DNA"/>
</dbReference>
<dbReference type="PANTHER" id="PTHR47424">
    <property type="entry name" value="REGULATORY PROTEIN GAL4"/>
    <property type="match status" value="1"/>
</dbReference>
<dbReference type="InParanoid" id="A0A136JBL4"/>
<reference evidence="6" key="1">
    <citation type="submission" date="2016-02" db="EMBL/GenBank/DDBJ databases">
        <title>Draft genome sequence of Microdochium bolleyi, a fungal endophyte of beachgrass.</title>
        <authorList>
            <consortium name="DOE Joint Genome Institute"/>
            <person name="David A.S."/>
            <person name="May G."/>
            <person name="Haridas S."/>
            <person name="Lim J."/>
            <person name="Wang M."/>
            <person name="Labutti K."/>
            <person name="Lipzen A."/>
            <person name="Barry K."/>
            <person name="Grigoriev I.V."/>
        </authorList>
    </citation>
    <scope>NUCLEOTIDE SEQUENCE [LARGE SCALE GENOMIC DNA]</scope>
    <source>
        <strain evidence="6">J235TASD1</strain>
    </source>
</reference>
<keyword evidence="1" id="KW-0805">Transcription regulation</keyword>
<dbReference type="OrthoDB" id="4064873at2759"/>
<dbReference type="AlphaFoldDB" id="A0A136JBL4"/>
<dbReference type="GO" id="GO:0000981">
    <property type="term" value="F:DNA-binding transcription factor activity, RNA polymerase II-specific"/>
    <property type="evidence" value="ECO:0007669"/>
    <property type="project" value="TreeGrafter"/>
</dbReference>
<dbReference type="Proteomes" id="UP000070501">
    <property type="component" value="Unassembled WGS sequence"/>
</dbReference>
<organism evidence="5 6">
    <name type="scientific">Microdochium bolleyi</name>
    <dbReference type="NCBI Taxonomy" id="196109"/>
    <lineage>
        <taxon>Eukaryota</taxon>
        <taxon>Fungi</taxon>
        <taxon>Dikarya</taxon>
        <taxon>Ascomycota</taxon>
        <taxon>Pezizomycotina</taxon>
        <taxon>Sordariomycetes</taxon>
        <taxon>Xylariomycetidae</taxon>
        <taxon>Xylariales</taxon>
        <taxon>Microdochiaceae</taxon>
        <taxon>Microdochium</taxon>
    </lineage>
</organism>
<gene>
    <name evidence="5" type="ORF">Micbo1qcDRAFT_221064</name>
</gene>
<dbReference type="GO" id="GO:0008270">
    <property type="term" value="F:zinc ion binding"/>
    <property type="evidence" value="ECO:0007669"/>
    <property type="project" value="InterPro"/>
</dbReference>
<dbReference type="PANTHER" id="PTHR47424:SF9">
    <property type="entry name" value="TAH-2"/>
    <property type="match status" value="1"/>
</dbReference>
<dbReference type="InterPro" id="IPR051127">
    <property type="entry name" value="Fungal_SecMet_Regulators"/>
</dbReference>
<keyword evidence="3" id="KW-0539">Nucleus</keyword>
<evidence type="ECO:0000256" key="3">
    <source>
        <dbReference type="ARBA" id="ARBA00023242"/>
    </source>
</evidence>
<feature type="domain" description="Xylanolytic transcriptional activator regulatory" evidence="4">
    <location>
        <begin position="243"/>
        <end position="315"/>
    </location>
</feature>
<keyword evidence="6" id="KW-1185">Reference proteome</keyword>
<dbReference type="STRING" id="196109.A0A136JBL4"/>
<protein>
    <recommendedName>
        <fullName evidence="4">Xylanolytic transcriptional activator regulatory domain-containing protein</fullName>
    </recommendedName>
</protein>
<keyword evidence="2" id="KW-0804">Transcription</keyword>
<dbReference type="Pfam" id="PF04082">
    <property type="entry name" value="Fungal_trans"/>
    <property type="match status" value="1"/>
</dbReference>
<dbReference type="GO" id="GO:0006351">
    <property type="term" value="P:DNA-templated transcription"/>
    <property type="evidence" value="ECO:0007669"/>
    <property type="project" value="InterPro"/>
</dbReference>
<evidence type="ECO:0000256" key="2">
    <source>
        <dbReference type="ARBA" id="ARBA00023163"/>
    </source>
</evidence>
<proteinExistence type="predicted"/>
<evidence type="ECO:0000313" key="6">
    <source>
        <dbReference type="Proteomes" id="UP000070501"/>
    </source>
</evidence>
<dbReference type="GO" id="GO:0000978">
    <property type="term" value="F:RNA polymerase II cis-regulatory region sequence-specific DNA binding"/>
    <property type="evidence" value="ECO:0007669"/>
    <property type="project" value="TreeGrafter"/>
</dbReference>